<gene>
    <name evidence="1" type="ORF">Vadar_017837</name>
</gene>
<dbReference type="Proteomes" id="UP000828048">
    <property type="component" value="Chromosome 2"/>
</dbReference>
<organism evidence="1 2">
    <name type="scientific">Vaccinium darrowii</name>
    <dbReference type="NCBI Taxonomy" id="229202"/>
    <lineage>
        <taxon>Eukaryota</taxon>
        <taxon>Viridiplantae</taxon>
        <taxon>Streptophyta</taxon>
        <taxon>Embryophyta</taxon>
        <taxon>Tracheophyta</taxon>
        <taxon>Spermatophyta</taxon>
        <taxon>Magnoliopsida</taxon>
        <taxon>eudicotyledons</taxon>
        <taxon>Gunneridae</taxon>
        <taxon>Pentapetalae</taxon>
        <taxon>asterids</taxon>
        <taxon>Ericales</taxon>
        <taxon>Ericaceae</taxon>
        <taxon>Vaccinioideae</taxon>
        <taxon>Vaccinieae</taxon>
        <taxon>Vaccinium</taxon>
    </lineage>
</organism>
<accession>A0ACB7X1R4</accession>
<proteinExistence type="predicted"/>
<evidence type="ECO:0000313" key="2">
    <source>
        <dbReference type="Proteomes" id="UP000828048"/>
    </source>
</evidence>
<evidence type="ECO:0000313" key="1">
    <source>
        <dbReference type="EMBL" id="KAH7834604.1"/>
    </source>
</evidence>
<reference evidence="1 2" key="1">
    <citation type="journal article" date="2021" name="Hortic Res">
        <title>High-quality reference genome and annotation aids understanding of berry development for evergreen blueberry (Vaccinium darrowii).</title>
        <authorList>
            <person name="Yu J."/>
            <person name="Hulse-Kemp A.M."/>
            <person name="Babiker E."/>
            <person name="Staton M."/>
        </authorList>
    </citation>
    <scope>NUCLEOTIDE SEQUENCE [LARGE SCALE GENOMIC DNA]</scope>
    <source>
        <strain evidence="2">cv. NJ 8807/NJ 8810</strain>
        <tissue evidence="1">Young leaf</tissue>
    </source>
</reference>
<keyword evidence="2" id="KW-1185">Reference proteome</keyword>
<sequence>MSHIPEEILNHIFSYINKNPDRNSASLVCKTWYEVDSNSRHSVIIGNCYAVSPERVIKRFPAVKSLTIKGMPRVADASWVPRNWGGSVHNWVVGLANQCKDLEELRLKRMVVSDETLVLISTAFPNFKSLVLISCVGFSGNGLDAIATNCRFLEHLDLLKCNAGHDNGHWLSCFPESFTSLISLNFSCLRGAVNLVDLEKLVARCPNLRNLRLSKLVPLTTLSKIAMLAPQLVELGLGPPGFGPHGVPLHLVFGIELHGFGPHVAPQPVQLGIAPHVPPQLAAFGVGPHGFVPNVAPQPVELGIAPHVDPQLAALGVGPHGFVPNVAPQQVELGFAPHVAAQLAALGHEIAPQLVELGIQHRQSYATLFEALRNWKSIRSLSLSGSQATLLRLLPLSSICSKLISLDMSSLAQGYNSGFANFVKHCRKLQRLWITGSIGDGGLLIVSSTCKDLRDLRLFKSNPALVNGGATEEGLVAISKGCPLLHSLEFFCHQMTNAALITLSKNCPNITSFSLCIRESKKPDHVTSLPLDEGFGAIVQYCTGLRRLSLSGLLTDQVFLYIGMYGEKLEVLSATDAGDSDTGMLYVVNGCRNLRKLEFTDCPFGNTALLANVERYETMRCLYMSWCQVTLGGCKVLAKKVPSLNVEVINGQEEVEDYPDDRLRVKKLYVYRTLDGPRTDAPEHVWTL</sequence>
<dbReference type="EMBL" id="CM037152">
    <property type="protein sequence ID" value="KAH7834604.1"/>
    <property type="molecule type" value="Genomic_DNA"/>
</dbReference>
<name>A0ACB7X1R4_9ERIC</name>
<comment type="caution">
    <text evidence="1">The sequence shown here is derived from an EMBL/GenBank/DDBJ whole genome shotgun (WGS) entry which is preliminary data.</text>
</comment>
<protein>
    <submittedName>
        <fullName evidence="1">Uncharacterized protein</fullName>
    </submittedName>
</protein>